<dbReference type="GO" id="GO:0016020">
    <property type="term" value="C:membrane"/>
    <property type="evidence" value="ECO:0007669"/>
    <property type="project" value="TreeGrafter"/>
</dbReference>
<gene>
    <name evidence="3" type="ORF">N1028_18025</name>
</gene>
<dbReference type="SUPFAM" id="SSF53474">
    <property type="entry name" value="alpha/beta-Hydrolases"/>
    <property type="match status" value="1"/>
</dbReference>
<proteinExistence type="predicted"/>
<protein>
    <submittedName>
        <fullName evidence="3">Alpha/beta fold hydrolase</fullName>
    </submittedName>
</protein>
<feature type="compositionally biased region" description="Basic and acidic residues" evidence="2">
    <location>
        <begin position="295"/>
        <end position="309"/>
    </location>
</feature>
<dbReference type="Gene3D" id="3.40.50.1820">
    <property type="entry name" value="alpha/beta hydrolase"/>
    <property type="match status" value="1"/>
</dbReference>
<name>A0AA41XGJ9_9MICO</name>
<feature type="region of interest" description="Disordered" evidence="2">
    <location>
        <begin position="289"/>
        <end position="309"/>
    </location>
</feature>
<keyword evidence="4" id="KW-1185">Reference proteome</keyword>
<keyword evidence="1 3" id="KW-0378">Hydrolase</keyword>
<accession>A0AA41XGJ9</accession>
<dbReference type="InterPro" id="IPR050266">
    <property type="entry name" value="AB_hydrolase_sf"/>
</dbReference>
<sequence>MAHHLTTLRSGDVMGLSAAGDPLSERLVLLCLPTPGGGMFDPDPTVTSRWGVHLVALDRPGYGATPAPDAPGPDALSPGDPSKVKAVPGTRATIQRRADDLAAYLSAAHDDAEQTQAAAYGTAGVVGWGTGGMVALSLAARHPQLVDRVAVFQTPAPRAAGSDDEAAPAPAPPFGLDLLGISPGDRLLERPGLRNRLQRMLDEAATQGGAGAELDHEALADTSWAEELGAIRADVILIYADDATGAGVDDGHWYRDRIPSSSVVRVSSGGALALVTQWSRILQHVAPDHGGLPEVAREGQPQERVDRRG</sequence>
<feature type="compositionally biased region" description="Low complexity" evidence="2">
    <location>
        <begin position="63"/>
        <end position="81"/>
    </location>
</feature>
<evidence type="ECO:0000256" key="2">
    <source>
        <dbReference type="SAM" id="MobiDB-lite"/>
    </source>
</evidence>
<dbReference type="PANTHER" id="PTHR43798">
    <property type="entry name" value="MONOACYLGLYCEROL LIPASE"/>
    <property type="match status" value="1"/>
</dbReference>
<feature type="region of interest" description="Disordered" evidence="2">
    <location>
        <begin position="63"/>
        <end position="86"/>
    </location>
</feature>
<dbReference type="PANTHER" id="PTHR43798:SF31">
    <property type="entry name" value="AB HYDROLASE SUPERFAMILY PROTEIN YCLE"/>
    <property type="match status" value="1"/>
</dbReference>
<dbReference type="Proteomes" id="UP001165587">
    <property type="component" value="Unassembled WGS sequence"/>
</dbReference>
<dbReference type="EMBL" id="JANLCK010000014">
    <property type="protein sequence ID" value="MCS5727797.1"/>
    <property type="molecule type" value="Genomic_DNA"/>
</dbReference>
<dbReference type="RefSeq" id="WP_259530846.1">
    <property type="nucleotide sequence ID" value="NZ_JANLCK010000014.1"/>
</dbReference>
<evidence type="ECO:0000256" key="1">
    <source>
        <dbReference type="ARBA" id="ARBA00022801"/>
    </source>
</evidence>
<dbReference type="AlphaFoldDB" id="A0AA41XGJ9"/>
<comment type="caution">
    <text evidence="3">The sequence shown here is derived from an EMBL/GenBank/DDBJ whole genome shotgun (WGS) entry which is preliminary data.</text>
</comment>
<organism evidence="3 4">
    <name type="scientific">Herbiconiux oxytropis</name>
    <dbReference type="NCBI Taxonomy" id="2970915"/>
    <lineage>
        <taxon>Bacteria</taxon>
        <taxon>Bacillati</taxon>
        <taxon>Actinomycetota</taxon>
        <taxon>Actinomycetes</taxon>
        <taxon>Micrococcales</taxon>
        <taxon>Microbacteriaceae</taxon>
        <taxon>Herbiconiux</taxon>
    </lineage>
</organism>
<reference evidence="3" key="1">
    <citation type="submission" date="2022-08" db="EMBL/GenBank/DDBJ databases">
        <authorList>
            <person name="Deng Y."/>
            <person name="Han X.-F."/>
            <person name="Zhang Y.-Q."/>
        </authorList>
    </citation>
    <scope>NUCLEOTIDE SEQUENCE</scope>
    <source>
        <strain evidence="3">CPCC 203407</strain>
    </source>
</reference>
<evidence type="ECO:0000313" key="3">
    <source>
        <dbReference type="EMBL" id="MCS5727797.1"/>
    </source>
</evidence>
<dbReference type="InterPro" id="IPR029058">
    <property type="entry name" value="AB_hydrolase_fold"/>
</dbReference>
<dbReference type="GO" id="GO:0016787">
    <property type="term" value="F:hydrolase activity"/>
    <property type="evidence" value="ECO:0007669"/>
    <property type="project" value="UniProtKB-KW"/>
</dbReference>
<evidence type="ECO:0000313" key="4">
    <source>
        <dbReference type="Proteomes" id="UP001165587"/>
    </source>
</evidence>